<dbReference type="InterPro" id="IPR013783">
    <property type="entry name" value="Ig-like_fold"/>
</dbReference>
<evidence type="ECO:0000259" key="1">
    <source>
        <dbReference type="PROSITE" id="PS50835"/>
    </source>
</evidence>
<dbReference type="Pfam" id="PF07686">
    <property type="entry name" value="V-set"/>
    <property type="match status" value="1"/>
</dbReference>
<dbReference type="InterPro" id="IPR036179">
    <property type="entry name" value="Ig-like_dom_sf"/>
</dbReference>
<dbReference type="GeneID" id="106673051"/>
<dbReference type="PROSITE" id="PS50835">
    <property type="entry name" value="IG_LIKE"/>
    <property type="match status" value="2"/>
</dbReference>
<dbReference type="InterPro" id="IPR013106">
    <property type="entry name" value="Ig_V-set"/>
</dbReference>
<dbReference type="FunFam" id="2.60.40.10:FF:000129">
    <property type="entry name" value="CLUMA_CG018772, isoform A"/>
    <property type="match status" value="1"/>
</dbReference>
<feature type="domain" description="Ig-like" evidence="1">
    <location>
        <begin position="1"/>
        <end position="86"/>
    </location>
</feature>
<dbReference type="InterPro" id="IPR007110">
    <property type="entry name" value="Ig-like_dom"/>
</dbReference>
<dbReference type="GO" id="GO:0050808">
    <property type="term" value="P:synapse organization"/>
    <property type="evidence" value="ECO:0007669"/>
    <property type="project" value="TreeGrafter"/>
</dbReference>
<dbReference type="SMART" id="SM00409">
    <property type="entry name" value="IG"/>
    <property type="match status" value="2"/>
</dbReference>
<dbReference type="Gene3D" id="2.60.40.10">
    <property type="entry name" value="Immunoglobulins"/>
    <property type="match status" value="2"/>
</dbReference>
<dbReference type="InterPro" id="IPR003599">
    <property type="entry name" value="Ig_sub"/>
</dbReference>
<accession>A0A8I6SNN3</accession>
<evidence type="ECO:0000313" key="3">
    <source>
        <dbReference type="Proteomes" id="UP000494040"/>
    </source>
</evidence>
<dbReference type="SMART" id="SM00408">
    <property type="entry name" value="IGc2"/>
    <property type="match status" value="2"/>
</dbReference>
<dbReference type="AlphaFoldDB" id="A0A8I6SNN3"/>
<organism evidence="2 3">
    <name type="scientific">Cimex lectularius</name>
    <name type="common">Bed bug</name>
    <name type="synonym">Acanthia lectularia</name>
    <dbReference type="NCBI Taxonomy" id="79782"/>
    <lineage>
        <taxon>Eukaryota</taxon>
        <taxon>Metazoa</taxon>
        <taxon>Ecdysozoa</taxon>
        <taxon>Arthropoda</taxon>
        <taxon>Hexapoda</taxon>
        <taxon>Insecta</taxon>
        <taxon>Pterygota</taxon>
        <taxon>Neoptera</taxon>
        <taxon>Paraneoptera</taxon>
        <taxon>Hemiptera</taxon>
        <taxon>Heteroptera</taxon>
        <taxon>Panheteroptera</taxon>
        <taxon>Cimicomorpha</taxon>
        <taxon>Cimicidae</taxon>
        <taxon>Cimex</taxon>
    </lineage>
</organism>
<keyword evidence="3" id="KW-1185">Reference proteome</keyword>
<dbReference type="PANTHER" id="PTHR23279:SF37">
    <property type="entry name" value="DEFECTIVE PROBOSCIS EXTENSION RESPONSE 13, ISOFORM B"/>
    <property type="match status" value="1"/>
</dbReference>
<dbReference type="Proteomes" id="UP000494040">
    <property type="component" value="Unassembled WGS sequence"/>
</dbReference>
<dbReference type="OMA" id="MVSWIKR"/>
<protein>
    <recommendedName>
        <fullName evidence="1">Ig-like domain-containing protein</fullName>
    </recommendedName>
</protein>
<proteinExistence type="predicted"/>
<dbReference type="InterPro" id="IPR037448">
    <property type="entry name" value="Zig-8"/>
</dbReference>
<dbReference type="InterPro" id="IPR003598">
    <property type="entry name" value="Ig_sub2"/>
</dbReference>
<dbReference type="KEGG" id="clec:106673051"/>
<dbReference type="PANTHER" id="PTHR23279">
    <property type="entry name" value="DEFECTIVE PROBOSCIS EXTENSION RESPONSE DPR -RELATED"/>
    <property type="match status" value="1"/>
</dbReference>
<dbReference type="Pfam" id="PF13927">
    <property type="entry name" value="Ig_3"/>
    <property type="match status" value="1"/>
</dbReference>
<sequence length="231" mass="25554">MTRNASIVTAQAGSKVILPCFVRNLCDGTVSWIRRTDYHLLTVGLATYAGDDRFQTKHPFNSDDWSLQVKFVQLKDAGTYECQVTSHPPTSIFVHLKVVEARAEIGGPSEKYVKLGSSVELNCVIQESPVPPEFVFWYHNDRMVNYDKNRGLNITFDLNNKKSSLTITKATREHSGNYSCVAGNAYPASAFVHILNDENPAAMQTGSGQRCSVNTFLLASSNLLILLASTM</sequence>
<reference evidence="2" key="1">
    <citation type="submission" date="2022-01" db="UniProtKB">
        <authorList>
            <consortium name="EnsemblMetazoa"/>
        </authorList>
    </citation>
    <scope>IDENTIFICATION</scope>
</reference>
<dbReference type="CDD" id="cd00096">
    <property type="entry name" value="Ig"/>
    <property type="match status" value="1"/>
</dbReference>
<dbReference type="OrthoDB" id="5359219at2759"/>
<dbReference type="RefSeq" id="XP_024084138.1">
    <property type="nucleotide sequence ID" value="XM_024228370.1"/>
</dbReference>
<evidence type="ECO:0000313" key="2">
    <source>
        <dbReference type="EnsemblMetazoa" id="XP_024084138.1"/>
    </source>
</evidence>
<name>A0A8I6SNN3_CIMLE</name>
<feature type="domain" description="Ig-like" evidence="1">
    <location>
        <begin position="88"/>
        <end position="193"/>
    </location>
</feature>
<dbReference type="GO" id="GO:0032589">
    <property type="term" value="C:neuron projection membrane"/>
    <property type="evidence" value="ECO:0007669"/>
    <property type="project" value="TreeGrafter"/>
</dbReference>
<dbReference type="SUPFAM" id="SSF48726">
    <property type="entry name" value="Immunoglobulin"/>
    <property type="match status" value="2"/>
</dbReference>
<dbReference type="EnsemblMetazoa" id="XM_024228370.1">
    <property type="protein sequence ID" value="XP_024084138.1"/>
    <property type="gene ID" value="LOC106673051"/>
</dbReference>